<organism evidence="5 6">
    <name type="scientific">Hydrocarboniphaga effusa AP103</name>
    <dbReference type="NCBI Taxonomy" id="1172194"/>
    <lineage>
        <taxon>Bacteria</taxon>
        <taxon>Pseudomonadati</taxon>
        <taxon>Pseudomonadota</taxon>
        <taxon>Gammaproteobacteria</taxon>
        <taxon>Nevskiales</taxon>
        <taxon>Nevskiaceae</taxon>
        <taxon>Hydrocarboniphaga</taxon>
    </lineage>
</organism>
<keyword evidence="6" id="KW-1185">Reference proteome</keyword>
<name>I7ZDE2_9GAMM</name>
<dbReference type="GO" id="GO:0009228">
    <property type="term" value="P:thiamine biosynthetic process"/>
    <property type="evidence" value="ECO:0007669"/>
    <property type="project" value="UniProtKB-KW"/>
</dbReference>
<dbReference type="SUPFAM" id="SSF51905">
    <property type="entry name" value="FAD/NAD(P)-binding domain"/>
    <property type="match status" value="1"/>
</dbReference>
<comment type="pathway">
    <text evidence="1">Cofactor biosynthesis; thiamine diphosphate biosynthesis.</text>
</comment>
<dbReference type="RefSeq" id="WP_007186238.1">
    <property type="nucleotide sequence ID" value="NZ_AKGD01000002.1"/>
</dbReference>
<sequence>MALSPPQHVIIVGAGALGMLTALELHRRGLRVSLVEKGRAGRESSWAGGGILSPILPWNYPEPIWRLSRRSLDLYQALGIELAGRTGVDPELSASGAISLDPQPRAQAFAWCERERLEARPWRGPLYIGGPEQSGVALPWIGHVRNPRLCRALRSHLLQLGVELLEHCAVTGWYMKAGRVVGVRTADGERRADAVVLAAGAWSAQLEASLPVAPVRGQMLLLACEPGRLASIVFRDGRYLIPRRDGRILVGSTVEHGGFDTAVSAQAREELLGFAVEVLGREVAGKVEHHWAGLRPGTRDELPYIGEHPDLPGLFLNTGHYRNGLIMGPASAELLADLMLGRPTRIDAAPYRAERARRRA</sequence>
<comment type="caution">
    <text evidence="5">The sequence shown here is derived from an EMBL/GenBank/DDBJ whole genome shotgun (WGS) entry which is preliminary data.</text>
</comment>
<dbReference type="STRING" id="1172194.WQQ_32990"/>
<dbReference type="InterPro" id="IPR006076">
    <property type="entry name" value="FAD-dep_OxRdtase"/>
</dbReference>
<dbReference type="UniPathway" id="UPA00060"/>
<dbReference type="PATRIC" id="fig|1172194.4.peg.3198"/>
<proteinExistence type="predicted"/>
<feature type="domain" description="FAD dependent oxidoreductase" evidence="4">
    <location>
        <begin position="8"/>
        <end position="338"/>
    </location>
</feature>
<dbReference type="AlphaFoldDB" id="I7ZDE2"/>
<dbReference type="PANTHER" id="PTHR13847">
    <property type="entry name" value="SARCOSINE DEHYDROGENASE-RELATED"/>
    <property type="match status" value="1"/>
</dbReference>
<evidence type="ECO:0000259" key="4">
    <source>
        <dbReference type="Pfam" id="PF01266"/>
    </source>
</evidence>
<dbReference type="Gene3D" id="3.50.50.60">
    <property type="entry name" value="FAD/NAD(P)-binding domain"/>
    <property type="match status" value="1"/>
</dbReference>
<keyword evidence="3" id="KW-0560">Oxidoreductase</keyword>
<dbReference type="InterPro" id="IPR012727">
    <property type="entry name" value="Gly_oxidase_ThiO"/>
</dbReference>
<dbReference type="Pfam" id="PF01266">
    <property type="entry name" value="DAO"/>
    <property type="match status" value="1"/>
</dbReference>
<dbReference type="SUPFAM" id="SSF54373">
    <property type="entry name" value="FAD-linked reductases, C-terminal domain"/>
    <property type="match status" value="1"/>
</dbReference>
<dbReference type="PANTHER" id="PTHR13847:SF289">
    <property type="entry name" value="GLYCINE OXIDASE"/>
    <property type="match status" value="1"/>
</dbReference>
<gene>
    <name evidence="5" type="ORF">WQQ_32990</name>
</gene>
<evidence type="ECO:0000256" key="1">
    <source>
        <dbReference type="ARBA" id="ARBA00004948"/>
    </source>
</evidence>
<accession>I7ZDE2</accession>
<dbReference type="PRINTS" id="PR00420">
    <property type="entry name" value="RNGMNOXGNASE"/>
</dbReference>
<dbReference type="EMBL" id="AKGD01000002">
    <property type="protein sequence ID" value="EIT69717.1"/>
    <property type="molecule type" value="Genomic_DNA"/>
</dbReference>
<dbReference type="InterPro" id="IPR036188">
    <property type="entry name" value="FAD/NAD-bd_sf"/>
</dbReference>
<keyword evidence="2" id="KW-0784">Thiamine biosynthesis</keyword>
<evidence type="ECO:0000313" key="5">
    <source>
        <dbReference type="EMBL" id="EIT69717.1"/>
    </source>
</evidence>
<reference evidence="5 6" key="1">
    <citation type="journal article" date="2012" name="J. Bacteriol.">
        <title>Genome Sequence of n-Alkane-Degrading Hydrocarboniphaga effusa Strain AP103T (ATCC BAA-332T).</title>
        <authorList>
            <person name="Chang H.K."/>
            <person name="Zylstra G.J."/>
            <person name="Chae J.C."/>
        </authorList>
    </citation>
    <scope>NUCLEOTIDE SEQUENCE [LARGE SCALE GENOMIC DNA]</scope>
    <source>
        <strain evidence="5 6">AP103</strain>
    </source>
</reference>
<dbReference type="GO" id="GO:0005737">
    <property type="term" value="C:cytoplasm"/>
    <property type="evidence" value="ECO:0007669"/>
    <property type="project" value="TreeGrafter"/>
</dbReference>
<dbReference type="GO" id="GO:0016491">
    <property type="term" value="F:oxidoreductase activity"/>
    <property type="evidence" value="ECO:0007669"/>
    <property type="project" value="UniProtKB-KW"/>
</dbReference>
<dbReference type="GO" id="GO:0050660">
    <property type="term" value="F:flavin adenine dinucleotide binding"/>
    <property type="evidence" value="ECO:0007669"/>
    <property type="project" value="InterPro"/>
</dbReference>
<protein>
    <recommendedName>
        <fullName evidence="4">FAD dependent oxidoreductase domain-containing protein</fullName>
    </recommendedName>
</protein>
<evidence type="ECO:0000256" key="2">
    <source>
        <dbReference type="ARBA" id="ARBA00022977"/>
    </source>
</evidence>
<evidence type="ECO:0000313" key="6">
    <source>
        <dbReference type="Proteomes" id="UP000003704"/>
    </source>
</evidence>
<dbReference type="Proteomes" id="UP000003704">
    <property type="component" value="Unassembled WGS sequence"/>
</dbReference>
<evidence type="ECO:0000256" key="3">
    <source>
        <dbReference type="ARBA" id="ARBA00023002"/>
    </source>
</evidence>
<dbReference type="GO" id="GO:0009229">
    <property type="term" value="P:thiamine diphosphate biosynthetic process"/>
    <property type="evidence" value="ECO:0007669"/>
    <property type="project" value="UniProtKB-UniPathway"/>
</dbReference>
<dbReference type="Gene3D" id="3.30.9.10">
    <property type="entry name" value="D-Amino Acid Oxidase, subunit A, domain 2"/>
    <property type="match status" value="1"/>
</dbReference>
<dbReference type="NCBIfam" id="TIGR02352">
    <property type="entry name" value="thiamin_ThiO"/>
    <property type="match status" value="1"/>
</dbReference>